<evidence type="ECO:0000313" key="4">
    <source>
        <dbReference type="Proteomes" id="UP000763641"/>
    </source>
</evidence>
<accession>A0ABS2D796</accession>
<evidence type="ECO:0000313" key="3">
    <source>
        <dbReference type="EMBL" id="MBM6576782.1"/>
    </source>
</evidence>
<protein>
    <submittedName>
        <fullName evidence="3">DNA-packaging protein</fullName>
    </submittedName>
</protein>
<keyword evidence="1" id="KW-1188">Viral release from host cell</keyword>
<dbReference type="Gene3D" id="3.40.50.300">
    <property type="entry name" value="P-loop containing nucleotide triphosphate hydrolases"/>
    <property type="match status" value="1"/>
</dbReference>
<dbReference type="Proteomes" id="UP000763641">
    <property type="component" value="Unassembled WGS sequence"/>
</dbReference>
<organism evidence="3 4">
    <name type="scientific">Sphingomonas longa</name>
    <dbReference type="NCBI Taxonomy" id="2778730"/>
    <lineage>
        <taxon>Bacteria</taxon>
        <taxon>Pseudomonadati</taxon>
        <taxon>Pseudomonadota</taxon>
        <taxon>Alphaproteobacteria</taxon>
        <taxon>Sphingomonadales</taxon>
        <taxon>Sphingomonadaceae</taxon>
        <taxon>Sphingomonas</taxon>
    </lineage>
</organism>
<dbReference type="Pfam" id="PF03237">
    <property type="entry name" value="Terminase_6N"/>
    <property type="match status" value="1"/>
</dbReference>
<dbReference type="EMBL" id="JAFEMC010000003">
    <property type="protein sequence ID" value="MBM6576782.1"/>
    <property type="molecule type" value="Genomic_DNA"/>
</dbReference>
<dbReference type="RefSeq" id="WP_204198898.1">
    <property type="nucleotide sequence ID" value="NZ_JAFEMC010000003.1"/>
</dbReference>
<evidence type="ECO:0000259" key="2">
    <source>
        <dbReference type="Pfam" id="PF17289"/>
    </source>
</evidence>
<gene>
    <name evidence="3" type="ORF">ILT43_10380</name>
</gene>
<name>A0ABS2D796_9SPHN</name>
<evidence type="ECO:0000256" key="1">
    <source>
        <dbReference type="ARBA" id="ARBA00022612"/>
    </source>
</evidence>
<dbReference type="Gene3D" id="3.30.420.240">
    <property type="match status" value="1"/>
</dbReference>
<dbReference type="Pfam" id="PF17289">
    <property type="entry name" value="Terminase_6C"/>
    <property type="match status" value="1"/>
</dbReference>
<keyword evidence="4" id="KW-1185">Reference proteome</keyword>
<sequence>MTEEGEVLARLAAVAPEHREEALFILPPGLRMRLMQDWGSWAHAGQVAPLGDWRVWLIRAGRGFGKTRAGAEWVAAYARENAKARIALVGDTAGEVRKIMIEGASGLIAVAGATDKIEWRASAGEVTFGSGAKAYVYSANAPEALRGPEHHIAWCDELAKWRYGDAAWDNLMLGLRIGDRPRALVTTTPRPTMLMRRVMALPDCIETRGGTRDNPYLPTSFVRDMEARYGGSRLGRQELDGELIEDIEAALWTRDLIERQRVARAPELVRVVIGVDPPATADGDACGIVAVALGRDGHGYVVADASVRGLGPEGWARAVADCAATWEADRVVAEVNQGGDMVESVLRAADAGMPVTKVRAARGKVARAEPVAALYAAGRMFHAGAFRALEDELAGLAVGGGYQGPGRSPDRADALVWAATFLMLGGRTGEVGLRVV</sequence>
<dbReference type="InterPro" id="IPR027417">
    <property type="entry name" value="P-loop_NTPase"/>
</dbReference>
<proteinExistence type="predicted"/>
<reference evidence="3 4" key="1">
    <citation type="submission" date="2020-12" db="EMBL/GenBank/DDBJ databases">
        <title>Sphingomonas sp.</title>
        <authorList>
            <person name="Kim M.K."/>
        </authorList>
    </citation>
    <scope>NUCLEOTIDE SEQUENCE [LARGE SCALE GENOMIC DNA]</scope>
    <source>
        <strain evidence="3 4">BT552</strain>
    </source>
</reference>
<dbReference type="InterPro" id="IPR035421">
    <property type="entry name" value="Terminase_6C"/>
</dbReference>
<feature type="domain" description="Terminase large subunit gp17-like C-terminal" evidence="2">
    <location>
        <begin position="273"/>
        <end position="418"/>
    </location>
</feature>
<comment type="caution">
    <text evidence="3">The sequence shown here is derived from an EMBL/GenBank/DDBJ whole genome shotgun (WGS) entry which is preliminary data.</text>
</comment>